<evidence type="ECO:0000256" key="2">
    <source>
        <dbReference type="SAM" id="Phobius"/>
    </source>
</evidence>
<keyword evidence="4" id="KW-1185">Reference proteome</keyword>
<feature type="transmembrane region" description="Helical" evidence="2">
    <location>
        <begin position="32"/>
        <end position="53"/>
    </location>
</feature>
<dbReference type="OrthoDB" id="2412728at2759"/>
<dbReference type="Proteomes" id="UP000827284">
    <property type="component" value="Unassembled WGS sequence"/>
</dbReference>
<protein>
    <submittedName>
        <fullName evidence="3">Uncharacterized protein</fullName>
    </submittedName>
</protein>
<sequence length="106" mass="11834">MSNTPLFAAVGFGILIVALLFCFAFDISNAYVYYPIAMYMGYKISMTAFNYFLPTAFDLPPPPVPKTRQGKKKAAKDAELAAKRQEKLTRMQADADRKAAEARELD</sequence>
<feature type="transmembrane region" description="Helical" evidence="2">
    <location>
        <begin position="6"/>
        <end position="25"/>
    </location>
</feature>
<keyword evidence="2" id="KW-0472">Membrane</keyword>
<gene>
    <name evidence="3" type="ORF">EMPS_07746</name>
</gene>
<keyword evidence="2" id="KW-1133">Transmembrane helix</keyword>
<name>A0A9P3HF40_9FUNG</name>
<keyword evidence="2" id="KW-0812">Transmembrane</keyword>
<reference evidence="3" key="2">
    <citation type="journal article" date="2022" name="Microbiol. Resour. Announc.">
        <title>Whole-Genome Sequence of Entomortierella parvispora E1425, a Mucoromycotan Fungus Associated with Burkholderiaceae-Related Endosymbiotic Bacteria.</title>
        <authorList>
            <person name="Herlambang A."/>
            <person name="Guo Y."/>
            <person name="Takashima Y."/>
            <person name="Narisawa K."/>
            <person name="Ohta H."/>
            <person name="Nishizawa T."/>
        </authorList>
    </citation>
    <scope>NUCLEOTIDE SEQUENCE</scope>
    <source>
        <strain evidence="3">E1425</strain>
    </source>
</reference>
<proteinExistence type="predicted"/>
<evidence type="ECO:0000313" key="4">
    <source>
        <dbReference type="Proteomes" id="UP000827284"/>
    </source>
</evidence>
<organism evidence="3 4">
    <name type="scientific">Entomortierella parvispora</name>
    <dbReference type="NCBI Taxonomy" id="205924"/>
    <lineage>
        <taxon>Eukaryota</taxon>
        <taxon>Fungi</taxon>
        <taxon>Fungi incertae sedis</taxon>
        <taxon>Mucoromycota</taxon>
        <taxon>Mortierellomycotina</taxon>
        <taxon>Mortierellomycetes</taxon>
        <taxon>Mortierellales</taxon>
        <taxon>Mortierellaceae</taxon>
        <taxon>Entomortierella</taxon>
    </lineage>
</organism>
<dbReference type="EMBL" id="BQFW01000010">
    <property type="protein sequence ID" value="GJJ75388.1"/>
    <property type="molecule type" value="Genomic_DNA"/>
</dbReference>
<evidence type="ECO:0000313" key="3">
    <source>
        <dbReference type="EMBL" id="GJJ75388.1"/>
    </source>
</evidence>
<feature type="region of interest" description="Disordered" evidence="1">
    <location>
        <begin position="82"/>
        <end position="106"/>
    </location>
</feature>
<evidence type="ECO:0000256" key="1">
    <source>
        <dbReference type="SAM" id="MobiDB-lite"/>
    </source>
</evidence>
<comment type="caution">
    <text evidence="3">The sequence shown here is derived from an EMBL/GenBank/DDBJ whole genome shotgun (WGS) entry which is preliminary data.</text>
</comment>
<dbReference type="AlphaFoldDB" id="A0A9P3HF40"/>
<reference evidence="3" key="1">
    <citation type="submission" date="2021-11" db="EMBL/GenBank/DDBJ databases">
        <authorList>
            <person name="Herlambang A."/>
            <person name="Guo Y."/>
            <person name="Takashima Y."/>
            <person name="Nishizawa T."/>
        </authorList>
    </citation>
    <scope>NUCLEOTIDE SEQUENCE</scope>
    <source>
        <strain evidence="3">E1425</strain>
    </source>
</reference>
<accession>A0A9P3HF40</accession>